<protein>
    <submittedName>
        <fullName evidence="11">Tegument protein VP11/12</fullName>
    </submittedName>
</protein>
<comment type="subcellular location">
    <subcellularLocation>
        <location evidence="2">Host membrane</location>
    </subcellularLocation>
    <subcellularLocation>
        <location evidence="1">Virion tegument</location>
    </subcellularLocation>
</comment>
<keyword evidence="6" id="KW-1043">Host membrane</keyword>
<proteinExistence type="inferred from homology"/>
<evidence type="ECO:0000256" key="5">
    <source>
        <dbReference type="ARBA" id="ARBA00022844"/>
    </source>
</evidence>
<gene>
    <name evidence="11" type="primary">UL46</name>
</gene>
<evidence type="ECO:0000256" key="3">
    <source>
        <dbReference type="ARBA" id="ARBA00010332"/>
    </source>
</evidence>
<dbReference type="EMBL" id="LT608136">
    <property type="protein sequence ID" value="SCL76924.1"/>
    <property type="molecule type" value="Genomic_DNA"/>
</dbReference>
<evidence type="ECO:0000256" key="2">
    <source>
        <dbReference type="ARBA" id="ARBA00004551"/>
    </source>
</evidence>
<evidence type="ECO:0000256" key="1">
    <source>
        <dbReference type="ARBA" id="ARBA00004535"/>
    </source>
</evidence>
<feature type="region of interest" description="Disordered" evidence="10">
    <location>
        <begin position="635"/>
        <end position="667"/>
    </location>
</feature>
<evidence type="ECO:0000313" key="11">
    <source>
        <dbReference type="EMBL" id="SCL76924.1"/>
    </source>
</evidence>
<evidence type="ECO:0000256" key="9">
    <source>
        <dbReference type="ARBA" id="ARBA00023163"/>
    </source>
</evidence>
<dbReference type="GO" id="GO:0019033">
    <property type="term" value="C:viral tegument"/>
    <property type="evidence" value="ECO:0007669"/>
    <property type="project" value="UniProtKB-SubCell"/>
</dbReference>
<accession>A0A1R3T1U7</accession>
<keyword evidence="4" id="KW-0920">Virion tegument</keyword>
<evidence type="ECO:0000256" key="7">
    <source>
        <dbReference type="ARBA" id="ARBA00023015"/>
    </source>
</evidence>
<sequence length="722" mass="81009">MDLIKRRIKNGCLVPGPSEVSASAVLALGEQAEVSAPNSLFSAERSVFLSGYPNNTVPETMIVSHVLKDSTGSYLQCYRDSAKRSLKEMSLTKSKAWGSIVARYWKYLRLTNRIELNIEEQPSALPKGNDLAHIILRSTFASSLLSEAPFKDKSTNAAYAANFKDMRSTMDTVQRYMYFMRPEDPMVPSEDTALRLKELMAYAAVSYRWLLWFLDLFDSKILSYIGVSTNKLGPRETKHPEQFFSKHIRSAACSTGESDCAMALSTSTSGALTALIKMSATWTECRWKSNTQSMSAAIVAAVEVVTFVHHHIQYILNMLFSGYICWSAKGAEDPFIISALRAQGRFCHFAGTLAPTMTVHSWAAMESGTAAWFKYSLARSILLHGGITDYYSRVLKTIKPDDGGIATSGLISTAGNTFSRYGSCRNSERSTRSTRTNTSNTQEGVSRFRRTFSARASVGERGRGRYKNTAKNTVIIDADDHASLLGDDDANNPYLHMSPIKSPKSTTSLRRTKGVSDMRSIKEQDSYWYTRRYGMETQRGDVPSEYTSSCYDDFSSSEDDSVYQCMKKRVAEYGDDEYEAATGHCYSNPTYSTNSDTEYENVPKRGNLRSTYNKCDTLSAKCAKQYHKRLIKMHYPETVDRRQSDNGRIDENDREKNSDLEPETRSVADYEIMESDLLCTRNMRPRSFAMDSDIAATAVEKLQCVLGKLRVSGENYDSIQQN</sequence>
<dbReference type="GO" id="GO:0033644">
    <property type="term" value="C:host cell membrane"/>
    <property type="evidence" value="ECO:0007669"/>
    <property type="project" value="UniProtKB-SubCell"/>
</dbReference>
<reference evidence="11" key="1">
    <citation type="submission" date="2016-08" db="EMBL/GenBank/DDBJ databases">
        <authorList>
            <person name="Seilhamer J.J."/>
        </authorList>
    </citation>
    <scope>NUCLEOTIDE SEQUENCE</scope>
    <source>
        <strain evidence="11">Lib01003</strain>
    </source>
</reference>
<dbReference type="Pfam" id="PF03387">
    <property type="entry name" value="Herpes_UL46"/>
    <property type="match status" value="1"/>
</dbReference>
<comment type="similarity">
    <text evidence="3">Belongs to the herpesviridae HHV-1 VP11/12 protein family.</text>
</comment>
<evidence type="ECO:0000256" key="6">
    <source>
        <dbReference type="ARBA" id="ARBA00022870"/>
    </source>
</evidence>
<keyword evidence="7" id="KW-0805">Transcription regulation</keyword>
<evidence type="ECO:0000256" key="4">
    <source>
        <dbReference type="ARBA" id="ARBA00022580"/>
    </source>
</evidence>
<dbReference type="InterPro" id="IPR005051">
    <property type="entry name" value="Herpes_UL46"/>
</dbReference>
<keyword evidence="9" id="KW-0804">Transcription</keyword>
<dbReference type="Proteomes" id="UP000280017">
    <property type="component" value="Segment"/>
</dbReference>
<keyword evidence="5" id="KW-0946">Virion</keyword>
<keyword evidence="8" id="KW-0472">Membrane</keyword>
<feature type="region of interest" description="Disordered" evidence="10">
    <location>
        <begin position="496"/>
        <end position="517"/>
    </location>
</feature>
<name>A0A1R3T1U7_9ALPH</name>
<dbReference type="GO" id="GO:0006355">
    <property type="term" value="P:regulation of DNA-templated transcription"/>
    <property type="evidence" value="ECO:0007669"/>
    <property type="project" value="InterPro"/>
</dbReference>
<evidence type="ECO:0000256" key="10">
    <source>
        <dbReference type="SAM" id="MobiDB-lite"/>
    </source>
</evidence>
<organism evidence="11">
    <name type="scientific">Spheniscid alphaherpesvirus 1</name>
    <dbReference type="NCBI Taxonomy" id="2560777"/>
    <lineage>
        <taxon>Viruses</taxon>
        <taxon>Duplodnaviria</taxon>
        <taxon>Heunggongvirae</taxon>
        <taxon>Peploviricota</taxon>
        <taxon>Herviviricetes</taxon>
        <taxon>Herpesvirales</taxon>
        <taxon>Orthoherpesviridae</taxon>
        <taxon>Alphaherpesvirinae</taxon>
        <taxon>Mardivirus</taxon>
        <taxon>Mardivirus spheniscidalpha1</taxon>
    </lineage>
</organism>
<evidence type="ECO:0000256" key="8">
    <source>
        <dbReference type="ARBA" id="ARBA00023136"/>
    </source>
</evidence>
<feature type="region of interest" description="Disordered" evidence="10">
    <location>
        <begin position="421"/>
        <end position="451"/>
    </location>
</feature>